<keyword evidence="1" id="KW-0472">Membrane</keyword>
<accession>A0ABD2RR74</accession>
<dbReference type="Proteomes" id="UP001627284">
    <property type="component" value="Unassembled WGS sequence"/>
</dbReference>
<feature type="transmembrane region" description="Helical" evidence="1">
    <location>
        <begin position="42"/>
        <end position="68"/>
    </location>
</feature>
<sequence length="101" mass="11908">KLFMAKRPLTLPPNKKNQCNEPIPYLAYSYSSSFTLHPYNFYALYTHTTSMFSMVWFFMIKFVFFLLLEIAKNGLLSLSCTILCYLYTLLFFCITPPFPRS</sequence>
<organism evidence="2 3">
    <name type="scientific">Solanum stoloniferum</name>
    <dbReference type="NCBI Taxonomy" id="62892"/>
    <lineage>
        <taxon>Eukaryota</taxon>
        <taxon>Viridiplantae</taxon>
        <taxon>Streptophyta</taxon>
        <taxon>Embryophyta</taxon>
        <taxon>Tracheophyta</taxon>
        <taxon>Spermatophyta</taxon>
        <taxon>Magnoliopsida</taxon>
        <taxon>eudicotyledons</taxon>
        <taxon>Gunneridae</taxon>
        <taxon>Pentapetalae</taxon>
        <taxon>asterids</taxon>
        <taxon>lamiids</taxon>
        <taxon>Solanales</taxon>
        <taxon>Solanaceae</taxon>
        <taxon>Solanoideae</taxon>
        <taxon>Solaneae</taxon>
        <taxon>Solanum</taxon>
    </lineage>
</organism>
<evidence type="ECO:0000256" key="1">
    <source>
        <dbReference type="SAM" id="Phobius"/>
    </source>
</evidence>
<name>A0ABD2RR74_9SOLN</name>
<evidence type="ECO:0000313" key="3">
    <source>
        <dbReference type="Proteomes" id="UP001627284"/>
    </source>
</evidence>
<gene>
    <name evidence="2" type="ORF">AABB24_030571</name>
</gene>
<keyword evidence="3" id="KW-1185">Reference proteome</keyword>
<protein>
    <submittedName>
        <fullName evidence="2">Uncharacterized protein</fullName>
    </submittedName>
</protein>
<feature type="transmembrane region" description="Helical" evidence="1">
    <location>
        <begin position="75"/>
        <end position="98"/>
    </location>
</feature>
<keyword evidence="1" id="KW-0812">Transmembrane</keyword>
<comment type="caution">
    <text evidence="2">The sequence shown here is derived from an EMBL/GenBank/DDBJ whole genome shotgun (WGS) entry which is preliminary data.</text>
</comment>
<dbReference type="AlphaFoldDB" id="A0ABD2RR74"/>
<evidence type="ECO:0000313" key="2">
    <source>
        <dbReference type="EMBL" id="KAL3333867.1"/>
    </source>
</evidence>
<proteinExistence type="predicted"/>
<keyword evidence="1" id="KW-1133">Transmembrane helix</keyword>
<reference evidence="2 3" key="1">
    <citation type="submission" date="2024-05" db="EMBL/GenBank/DDBJ databases">
        <title>De novo assembly of an allotetraploid wild potato.</title>
        <authorList>
            <person name="Hosaka A.J."/>
        </authorList>
    </citation>
    <scope>NUCLEOTIDE SEQUENCE [LARGE SCALE GENOMIC DNA]</scope>
    <source>
        <tissue evidence="2">Young leaves</tissue>
    </source>
</reference>
<dbReference type="EMBL" id="JBJKTR010000018">
    <property type="protein sequence ID" value="KAL3333867.1"/>
    <property type="molecule type" value="Genomic_DNA"/>
</dbReference>
<feature type="non-terminal residue" evidence="2">
    <location>
        <position position="1"/>
    </location>
</feature>